<reference evidence="12 13" key="1">
    <citation type="submission" date="2017-06" db="EMBL/GenBank/DDBJ databases">
        <authorList>
            <person name="Kim H.J."/>
            <person name="Triplett B.A."/>
        </authorList>
    </citation>
    <scope>NUCLEOTIDE SEQUENCE [LARGE SCALE GENOMIC DNA]</scope>
    <source>
        <strain evidence="12 13">B29T1</strain>
    </source>
</reference>
<feature type="domain" description="M23ase beta-sheet core" evidence="10">
    <location>
        <begin position="343"/>
        <end position="440"/>
    </location>
</feature>
<sequence>MPPVMPSAGRRERRLLAYAVLAASCLAAPVLTHPFAAGETDGASLATPPPFIPRAQASTIQALPAPASPALSGNPGVEPALAHPSDIHPVAAEPVPPEANLSVHTLAVDASGRPNQLVLLEGGDTLGSILAAQGIDDADTAAALDTLGRSFDLRRLREGQTIEIGSQASPTGGRQLTTLTFDIDARQSLRLRRASGGFAIDKVERPLERKVAVATGEVSGSFYQAAAASGLPAAAVPAIVKLFSWDVDFQRDIQPGDRFAAIYEHMTDADGNPAGLGLVRYAALEVNGRMARAYRFERDDGSSDYLDENGRPLRKWLLRTPIDGARLSSTFGSRRHPVLGYTRMHKGVDFAAPTGTPIFAAGDGKVEFVGRSRGYGNYIRIRHNADYATAYGHMSRFARGLKRGDTVKQGSIIGYVGATGLATGPHLHYEILVDGTQINPLSVKTIEQAQLSGADLRRFRQQKLAIDRQIDQAGHTLVAQNTP</sequence>
<feature type="domain" description="Csd3-like second N-terminal" evidence="11">
    <location>
        <begin position="212"/>
        <end position="331"/>
    </location>
</feature>
<dbReference type="GO" id="GO:0004222">
    <property type="term" value="F:metalloendopeptidase activity"/>
    <property type="evidence" value="ECO:0007669"/>
    <property type="project" value="TreeGrafter"/>
</dbReference>
<name>A0A212QD43_9PROT</name>
<dbReference type="Pfam" id="PF19425">
    <property type="entry name" value="Csd3_N2"/>
    <property type="match status" value="1"/>
</dbReference>
<keyword evidence="3" id="KW-0645">Protease</keyword>
<feature type="region of interest" description="Disordered" evidence="8">
    <location>
        <begin position="65"/>
        <end position="94"/>
    </location>
</feature>
<keyword evidence="5 12" id="KW-0378">Hydrolase</keyword>
<feature type="signal peptide" evidence="9">
    <location>
        <begin position="1"/>
        <end position="27"/>
    </location>
</feature>
<evidence type="ECO:0000256" key="8">
    <source>
        <dbReference type="SAM" id="MobiDB-lite"/>
    </source>
</evidence>
<protein>
    <submittedName>
        <fullName evidence="12">Murein DD-endopeptidase MepM and murein hydrolase activator NlpD, contain LysM domain</fullName>
    </submittedName>
</protein>
<comment type="subcellular location">
    <subcellularLocation>
        <location evidence="2">Cell envelope</location>
    </subcellularLocation>
</comment>
<evidence type="ECO:0000313" key="13">
    <source>
        <dbReference type="Proteomes" id="UP000197065"/>
    </source>
</evidence>
<dbReference type="GO" id="GO:0046872">
    <property type="term" value="F:metal ion binding"/>
    <property type="evidence" value="ECO:0007669"/>
    <property type="project" value="UniProtKB-KW"/>
</dbReference>
<dbReference type="EMBL" id="FYEH01000001">
    <property type="protein sequence ID" value="SNB57326.1"/>
    <property type="molecule type" value="Genomic_DNA"/>
</dbReference>
<feature type="chain" id="PRO_5013324429" evidence="9">
    <location>
        <begin position="28"/>
        <end position="483"/>
    </location>
</feature>
<organism evidence="12 13">
    <name type="scientific">Arboricoccus pini</name>
    <dbReference type="NCBI Taxonomy" id="1963835"/>
    <lineage>
        <taxon>Bacteria</taxon>
        <taxon>Pseudomonadati</taxon>
        <taxon>Pseudomonadota</taxon>
        <taxon>Alphaproteobacteria</taxon>
        <taxon>Geminicoccales</taxon>
        <taxon>Geminicoccaceae</taxon>
        <taxon>Arboricoccus</taxon>
    </lineage>
</organism>
<gene>
    <name evidence="12" type="ORF">SAMN07250955_101568</name>
</gene>
<evidence type="ECO:0000256" key="5">
    <source>
        <dbReference type="ARBA" id="ARBA00022801"/>
    </source>
</evidence>
<dbReference type="Pfam" id="PF01551">
    <property type="entry name" value="Peptidase_M23"/>
    <property type="match status" value="1"/>
</dbReference>
<evidence type="ECO:0000256" key="6">
    <source>
        <dbReference type="ARBA" id="ARBA00022833"/>
    </source>
</evidence>
<evidence type="ECO:0000256" key="4">
    <source>
        <dbReference type="ARBA" id="ARBA00022723"/>
    </source>
</evidence>
<dbReference type="Gene3D" id="3.10.450.350">
    <property type="match status" value="2"/>
</dbReference>
<keyword evidence="7" id="KW-0482">Metalloprotease</keyword>
<evidence type="ECO:0000256" key="2">
    <source>
        <dbReference type="ARBA" id="ARBA00004196"/>
    </source>
</evidence>
<dbReference type="AlphaFoldDB" id="A0A212QD43"/>
<dbReference type="InterPro" id="IPR050570">
    <property type="entry name" value="Cell_wall_metabolism_enzyme"/>
</dbReference>
<keyword evidence="4" id="KW-0479">Metal-binding</keyword>
<dbReference type="GO" id="GO:0030313">
    <property type="term" value="C:cell envelope"/>
    <property type="evidence" value="ECO:0007669"/>
    <property type="project" value="UniProtKB-SubCell"/>
</dbReference>
<evidence type="ECO:0000259" key="10">
    <source>
        <dbReference type="Pfam" id="PF01551"/>
    </source>
</evidence>
<evidence type="ECO:0000259" key="11">
    <source>
        <dbReference type="Pfam" id="PF19425"/>
    </source>
</evidence>
<dbReference type="PANTHER" id="PTHR21666">
    <property type="entry name" value="PEPTIDASE-RELATED"/>
    <property type="match status" value="1"/>
</dbReference>
<dbReference type="SUPFAM" id="SSF51261">
    <property type="entry name" value="Duplicated hybrid motif"/>
    <property type="match status" value="1"/>
</dbReference>
<keyword evidence="13" id="KW-1185">Reference proteome</keyword>
<comment type="cofactor">
    <cofactor evidence="1">
        <name>Zn(2+)</name>
        <dbReference type="ChEBI" id="CHEBI:29105"/>
    </cofactor>
</comment>
<keyword evidence="9" id="KW-0732">Signal</keyword>
<proteinExistence type="predicted"/>
<dbReference type="CDD" id="cd12797">
    <property type="entry name" value="M23_peptidase"/>
    <property type="match status" value="1"/>
</dbReference>
<dbReference type="InterPro" id="IPR011055">
    <property type="entry name" value="Dup_hybrid_motif"/>
</dbReference>
<dbReference type="Gene3D" id="2.70.70.10">
    <property type="entry name" value="Glucose Permease (Domain IIA)"/>
    <property type="match status" value="1"/>
</dbReference>
<dbReference type="InterPro" id="IPR045834">
    <property type="entry name" value="Csd3_N2"/>
</dbReference>
<evidence type="ECO:0000256" key="7">
    <source>
        <dbReference type="ARBA" id="ARBA00023049"/>
    </source>
</evidence>
<dbReference type="GO" id="GO:0006508">
    <property type="term" value="P:proteolysis"/>
    <property type="evidence" value="ECO:0007669"/>
    <property type="project" value="UniProtKB-KW"/>
</dbReference>
<evidence type="ECO:0000256" key="9">
    <source>
        <dbReference type="SAM" id="SignalP"/>
    </source>
</evidence>
<keyword evidence="6" id="KW-0862">Zinc</keyword>
<evidence type="ECO:0000313" key="12">
    <source>
        <dbReference type="EMBL" id="SNB57326.1"/>
    </source>
</evidence>
<dbReference type="InterPro" id="IPR016047">
    <property type="entry name" value="M23ase_b-sheet_dom"/>
</dbReference>
<evidence type="ECO:0000256" key="1">
    <source>
        <dbReference type="ARBA" id="ARBA00001947"/>
    </source>
</evidence>
<accession>A0A212QD43</accession>
<evidence type="ECO:0000256" key="3">
    <source>
        <dbReference type="ARBA" id="ARBA00022670"/>
    </source>
</evidence>
<dbReference type="PANTHER" id="PTHR21666:SF288">
    <property type="entry name" value="CELL DIVISION PROTEIN YTFB"/>
    <property type="match status" value="1"/>
</dbReference>
<dbReference type="Proteomes" id="UP000197065">
    <property type="component" value="Unassembled WGS sequence"/>
</dbReference>